<gene>
    <name evidence="2" type="ORF">INT45_011736</name>
</gene>
<feature type="region of interest" description="Disordered" evidence="1">
    <location>
        <begin position="1"/>
        <end position="57"/>
    </location>
</feature>
<dbReference type="Proteomes" id="UP000646827">
    <property type="component" value="Unassembled WGS sequence"/>
</dbReference>
<accession>A0A8H7VT45</accession>
<feature type="compositionally biased region" description="Polar residues" evidence="1">
    <location>
        <begin position="1"/>
        <end position="21"/>
    </location>
</feature>
<evidence type="ECO:0000313" key="2">
    <source>
        <dbReference type="EMBL" id="KAG2226119.1"/>
    </source>
</evidence>
<sequence>MNEDNNTLIKQNPSNEKNIYTTRFGRQVRTMTKGCDSSDNDNDNDDPYYDEDSNSDNNIKLKRKQYLSYKKERLTFYCPYKGCNASENSKRAKIVRHIRVSHDSSIKLSKPTGAYAYVCHGSGQKVLFDEESRGTLKPNDQLHLVKKKELQQQTVAKTEKIEFAPVVTTKILSIDSVHDHDDFASKKTTKEAMTKGL</sequence>
<comment type="caution">
    <text evidence="2">The sequence shown here is derived from an EMBL/GenBank/DDBJ whole genome shotgun (WGS) entry which is preliminary data.</text>
</comment>
<dbReference type="AlphaFoldDB" id="A0A8H7VT45"/>
<name>A0A8H7VT45_9FUNG</name>
<organism evidence="2 3">
    <name type="scientific">Circinella minor</name>
    <dbReference type="NCBI Taxonomy" id="1195481"/>
    <lineage>
        <taxon>Eukaryota</taxon>
        <taxon>Fungi</taxon>
        <taxon>Fungi incertae sedis</taxon>
        <taxon>Mucoromycota</taxon>
        <taxon>Mucoromycotina</taxon>
        <taxon>Mucoromycetes</taxon>
        <taxon>Mucorales</taxon>
        <taxon>Lichtheimiaceae</taxon>
        <taxon>Circinella</taxon>
    </lineage>
</organism>
<evidence type="ECO:0000313" key="3">
    <source>
        <dbReference type="Proteomes" id="UP000646827"/>
    </source>
</evidence>
<dbReference type="EMBL" id="JAEPRB010000020">
    <property type="protein sequence ID" value="KAG2226119.1"/>
    <property type="molecule type" value="Genomic_DNA"/>
</dbReference>
<reference evidence="2 3" key="1">
    <citation type="submission" date="2020-12" db="EMBL/GenBank/DDBJ databases">
        <title>Metabolic potential, ecology and presence of endohyphal bacteria is reflected in genomic diversity of Mucoromycotina.</title>
        <authorList>
            <person name="Muszewska A."/>
            <person name="Okrasinska A."/>
            <person name="Steczkiewicz K."/>
            <person name="Drgas O."/>
            <person name="Orlowska M."/>
            <person name="Perlinska-Lenart U."/>
            <person name="Aleksandrzak-Piekarczyk T."/>
            <person name="Szatraj K."/>
            <person name="Zielenkiewicz U."/>
            <person name="Pilsyk S."/>
            <person name="Malc E."/>
            <person name="Mieczkowski P."/>
            <person name="Kruszewska J.S."/>
            <person name="Biernat P."/>
            <person name="Pawlowska J."/>
        </authorList>
    </citation>
    <scope>NUCLEOTIDE SEQUENCE [LARGE SCALE GENOMIC DNA]</scope>
    <source>
        <strain evidence="2 3">CBS 142.35</strain>
    </source>
</reference>
<evidence type="ECO:0000256" key="1">
    <source>
        <dbReference type="SAM" id="MobiDB-lite"/>
    </source>
</evidence>
<keyword evidence="3" id="KW-1185">Reference proteome</keyword>
<proteinExistence type="predicted"/>
<feature type="compositionally biased region" description="Acidic residues" evidence="1">
    <location>
        <begin position="38"/>
        <end position="54"/>
    </location>
</feature>
<dbReference type="OrthoDB" id="10531983at2759"/>
<protein>
    <submittedName>
        <fullName evidence="2">Uncharacterized protein</fullName>
    </submittedName>
</protein>